<feature type="compositionally biased region" description="Polar residues" evidence="1">
    <location>
        <begin position="311"/>
        <end position="326"/>
    </location>
</feature>
<dbReference type="STRING" id="1043003.A0A074VCH0"/>
<dbReference type="GeneID" id="63916946"/>
<feature type="transmembrane region" description="Helical" evidence="2">
    <location>
        <begin position="92"/>
        <end position="113"/>
    </location>
</feature>
<dbReference type="AlphaFoldDB" id="A0A074VCH0"/>
<evidence type="ECO:0000259" key="3">
    <source>
        <dbReference type="Pfam" id="PF20684"/>
    </source>
</evidence>
<dbReference type="InterPro" id="IPR049326">
    <property type="entry name" value="Rhodopsin_dom_fungi"/>
</dbReference>
<keyword evidence="2" id="KW-0812">Transmembrane</keyword>
<feature type="transmembrane region" description="Helical" evidence="2">
    <location>
        <begin position="172"/>
        <end position="195"/>
    </location>
</feature>
<feature type="transmembrane region" description="Helical" evidence="2">
    <location>
        <begin position="207"/>
        <end position="227"/>
    </location>
</feature>
<organism evidence="4 5">
    <name type="scientific">Aureobasidium melanogenum (strain CBS 110374)</name>
    <name type="common">Aureobasidium pullulans var. melanogenum</name>
    <dbReference type="NCBI Taxonomy" id="1043003"/>
    <lineage>
        <taxon>Eukaryota</taxon>
        <taxon>Fungi</taxon>
        <taxon>Dikarya</taxon>
        <taxon>Ascomycota</taxon>
        <taxon>Pezizomycotina</taxon>
        <taxon>Dothideomycetes</taxon>
        <taxon>Dothideomycetidae</taxon>
        <taxon>Dothideales</taxon>
        <taxon>Saccotheciaceae</taxon>
        <taxon>Aureobasidium</taxon>
    </lineage>
</organism>
<reference evidence="4 5" key="1">
    <citation type="journal article" date="2014" name="BMC Genomics">
        <title>Genome sequencing of four Aureobasidium pullulans varieties: biotechnological potential, stress tolerance, and description of new species.</title>
        <authorList>
            <person name="Gostin Ar C."/>
            <person name="Ohm R.A."/>
            <person name="Kogej T."/>
            <person name="Sonjak S."/>
            <person name="Turk M."/>
            <person name="Zajc J."/>
            <person name="Zalar P."/>
            <person name="Grube M."/>
            <person name="Sun H."/>
            <person name="Han J."/>
            <person name="Sharma A."/>
            <person name="Chiniquy J."/>
            <person name="Ngan C.Y."/>
            <person name="Lipzen A."/>
            <person name="Barry K."/>
            <person name="Grigoriev I.V."/>
            <person name="Gunde-Cimerman N."/>
        </authorList>
    </citation>
    <scope>NUCLEOTIDE SEQUENCE [LARGE SCALE GENOMIC DNA]</scope>
    <source>
        <strain evidence="4 5">CBS 110374</strain>
    </source>
</reference>
<dbReference type="PANTHER" id="PTHR39614:SF2">
    <property type="entry name" value="INTEGRAL MEMBRANE PROTEIN"/>
    <property type="match status" value="1"/>
</dbReference>
<keyword evidence="5" id="KW-1185">Reference proteome</keyword>
<dbReference type="RefSeq" id="XP_040875428.1">
    <property type="nucleotide sequence ID" value="XM_041023573.1"/>
</dbReference>
<protein>
    <recommendedName>
        <fullName evidence="3">Rhodopsin domain-containing protein</fullName>
    </recommendedName>
</protein>
<evidence type="ECO:0000256" key="2">
    <source>
        <dbReference type="SAM" id="Phobius"/>
    </source>
</evidence>
<evidence type="ECO:0000256" key="1">
    <source>
        <dbReference type="SAM" id="MobiDB-lite"/>
    </source>
</evidence>
<sequence length="406" mass="44085">MATDNSGLVHHLGYAESLNVAISICLTYTLIFTCVRIHLRRSSFGADDAVVIVATLAAMAHFAASYACLTAGLGKPYEMIKEHIDRLSSRTIASAVTFVLALYVAKIAALVFLMRIQSKTRTTFFYPILVLLYTILGVASAITVTAGCPSKSGYYWNFEGNKDSCPSEDRRWQAMTALDIVSEIILLALPINLVWSLQMPRSRKIMVVVTFWTRAPTIALSVIRQVYTSKLASSSVTDTSLASTLVVILMAVELTYALISCTLTTSKNFTDGFSTGFGMGHIPGAAESYNLSAVGSSSNPRTHRGGAGYKSNKSTMKGTNHGTQLSGHRFHVKTPSFEDDIDGPMQLRPSCQGLESRTTVQAGEQRYWGEEGSISSDGGHDDLVIVRHTEYTVSHDEAPILPKSTV</sequence>
<dbReference type="Pfam" id="PF20684">
    <property type="entry name" value="Fung_rhodopsin"/>
    <property type="match status" value="1"/>
</dbReference>
<feature type="domain" description="Rhodopsin" evidence="3">
    <location>
        <begin position="36"/>
        <end position="268"/>
    </location>
</feature>
<dbReference type="Proteomes" id="UP000030672">
    <property type="component" value="Unassembled WGS sequence"/>
</dbReference>
<keyword evidence="2" id="KW-0472">Membrane</keyword>
<keyword evidence="2" id="KW-1133">Transmembrane helix</keyword>
<dbReference type="PANTHER" id="PTHR39614">
    <property type="entry name" value="INTEGRAL MEMBRANE PROTEIN"/>
    <property type="match status" value="1"/>
</dbReference>
<evidence type="ECO:0000313" key="4">
    <source>
        <dbReference type="EMBL" id="KEQ58405.1"/>
    </source>
</evidence>
<evidence type="ECO:0000313" key="5">
    <source>
        <dbReference type="Proteomes" id="UP000030672"/>
    </source>
</evidence>
<feature type="transmembrane region" description="Helical" evidence="2">
    <location>
        <begin position="20"/>
        <end position="39"/>
    </location>
</feature>
<proteinExistence type="predicted"/>
<dbReference type="HOGENOM" id="CLU_036632_3_0_1"/>
<feature type="transmembrane region" description="Helical" evidence="2">
    <location>
        <begin position="51"/>
        <end position="72"/>
    </location>
</feature>
<feature type="transmembrane region" description="Helical" evidence="2">
    <location>
        <begin position="125"/>
        <end position="146"/>
    </location>
</feature>
<feature type="region of interest" description="Disordered" evidence="1">
    <location>
        <begin position="293"/>
        <end position="327"/>
    </location>
</feature>
<name>A0A074VCH0_AURM1</name>
<dbReference type="EMBL" id="KL584855">
    <property type="protein sequence ID" value="KEQ58405.1"/>
    <property type="molecule type" value="Genomic_DNA"/>
</dbReference>
<accession>A0A074VCH0</accession>
<feature type="transmembrane region" description="Helical" evidence="2">
    <location>
        <begin position="239"/>
        <end position="259"/>
    </location>
</feature>
<gene>
    <name evidence="4" type="ORF">M437DRAFT_59417</name>
</gene>